<evidence type="ECO:0000313" key="2">
    <source>
        <dbReference type="Proteomes" id="UP000005380"/>
    </source>
</evidence>
<dbReference type="STRING" id="717772.THIAE_08775"/>
<sequence>MVSVKILSRFTDGFSDDKLVSDNRKISEGPLYPVAEVIELLKSSEAIKIATRKANIDAQNLDWDADDLALYLERAVVNGRYLGSEWTWLKSGVSCAACDAYRLNDGDLSYYFKFAIGKTGALILIVSCHLSS</sequence>
<keyword evidence="2" id="KW-1185">Reference proteome</keyword>
<proteinExistence type="predicted"/>
<name>W0DV96_9GAMM</name>
<dbReference type="InParanoid" id="W0DV96"/>
<dbReference type="HOGENOM" id="CLU_120466_0_0_6"/>
<dbReference type="RefSeq" id="WP_006460931.1">
    <property type="nucleotide sequence ID" value="NZ_CP007030.1"/>
</dbReference>
<dbReference type="KEGG" id="tao:THIAE_08775"/>
<accession>W0DV96</accession>
<dbReference type="OrthoDB" id="7042038at2"/>
<dbReference type="AlphaFoldDB" id="W0DV96"/>
<dbReference type="eggNOG" id="ENOG5032TH5">
    <property type="taxonomic scope" value="Bacteria"/>
</dbReference>
<gene>
    <name evidence="1" type="ORF">THIAE_08775</name>
</gene>
<evidence type="ECO:0000313" key="1">
    <source>
        <dbReference type="EMBL" id="AHF02367.1"/>
    </source>
</evidence>
<organism evidence="1 2">
    <name type="scientific">Thiomicrospira aerophila AL3</name>
    <dbReference type="NCBI Taxonomy" id="717772"/>
    <lineage>
        <taxon>Bacteria</taxon>
        <taxon>Pseudomonadati</taxon>
        <taxon>Pseudomonadota</taxon>
        <taxon>Gammaproteobacteria</taxon>
        <taxon>Thiotrichales</taxon>
        <taxon>Piscirickettsiaceae</taxon>
        <taxon>Thiomicrospira</taxon>
    </lineage>
</organism>
<dbReference type="Proteomes" id="UP000005380">
    <property type="component" value="Chromosome"/>
</dbReference>
<reference evidence="1 2" key="1">
    <citation type="submission" date="2013-12" db="EMBL/GenBank/DDBJ databases">
        <authorList>
            <consortium name="DOE Joint Genome Institute"/>
            <person name="Kappler U."/>
            <person name="Huntemann M."/>
            <person name="Han J."/>
            <person name="Chen A."/>
            <person name="Kyrpides N."/>
            <person name="Mavromatis K."/>
            <person name="Markowitz V."/>
            <person name="Palaniappan K."/>
            <person name="Ivanova N."/>
            <person name="Schaumberg A."/>
            <person name="Pati A."/>
            <person name="Liolios K."/>
            <person name="Nordberg H.P."/>
            <person name="Cantor M.N."/>
            <person name="Hua S.X."/>
            <person name="Woyke T."/>
        </authorList>
    </citation>
    <scope>NUCLEOTIDE SEQUENCE [LARGE SCALE GENOMIC DNA]</scope>
    <source>
        <strain evidence="2">AL2</strain>
    </source>
</reference>
<dbReference type="EMBL" id="CP007030">
    <property type="protein sequence ID" value="AHF02367.1"/>
    <property type="molecule type" value="Genomic_DNA"/>
</dbReference>
<protein>
    <submittedName>
        <fullName evidence="1">Uncharacterized protein</fullName>
    </submittedName>
</protein>